<evidence type="ECO:0000256" key="3">
    <source>
        <dbReference type="SAM" id="MobiDB-lite"/>
    </source>
</evidence>
<dbReference type="GO" id="GO:0005634">
    <property type="term" value="C:nucleus"/>
    <property type="evidence" value="ECO:0007669"/>
    <property type="project" value="UniProtKB-SubCell"/>
</dbReference>
<comment type="subcellular location">
    <subcellularLocation>
        <location evidence="1">Nucleus</location>
    </subcellularLocation>
</comment>
<dbReference type="GeneID" id="19160567"/>
<dbReference type="GO" id="GO:0000976">
    <property type="term" value="F:transcription cis-regulatory region binding"/>
    <property type="evidence" value="ECO:0007669"/>
    <property type="project" value="TreeGrafter"/>
</dbReference>
<dbReference type="STRING" id="1182541.W9Y6U4"/>
<dbReference type="HOGENOM" id="CLU_014597_2_1_1"/>
<dbReference type="GO" id="GO:0045944">
    <property type="term" value="P:positive regulation of transcription by RNA polymerase II"/>
    <property type="evidence" value="ECO:0007669"/>
    <property type="project" value="TreeGrafter"/>
</dbReference>
<organism evidence="4 5">
    <name type="scientific">Capronia coronata CBS 617.96</name>
    <dbReference type="NCBI Taxonomy" id="1182541"/>
    <lineage>
        <taxon>Eukaryota</taxon>
        <taxon>Fungi</taxon>
        <taxon>Dikarya</taxon>
        <taxon>Ascomycota</taxon>
        <taxon>Pezizomycotina</taxon>
        <taxon>Eurotiomycetes</taxon>
        <taxon>Chaetothyriomycetidae</taxon>
        <taxon>Chaetothyriales</taxon>
        <taxon>Herpotrichiellaceae</taxon>
        <taxon>Capronia</taxon>
    </lineage>
</organism>
<name>W9Y6U4_9EURO</name>
<evidence type="ECO:0000313" key="5">
    <source>
        <dbReference type="Proteomes" id="UP000019484"/>
    </source>
</evidence>
<gene>
    <name evidence="4" type="ORF">A1O1_05694</name>
</gene>
<dbReference type="EMBL" id="AMWN01000005">
    <property type="protein sequence ID" value="EXJ85330.1"/>
    <property type="molecule type" value="Genomic_DNA"/>
</dbReference>
<dbReference type="Pfam" id="PF11951">
    <property type="entry name" value="Fungal_trans_2"/>
    <property type="match status" value="1"/>
</dbReference>
<keyword evidence="2" id="KW-0539">Nucleus</keyword>
<sequence length="558" mass="61884">MADDIFGQTPDVHNAGSSSIDPAAEFRDSARDLVAQASGTSADFFALRSVGSVRSTSSVSSDHWEGLEENDSSVLAEESQCVSLAARRSPMPVRFIGLPHELPFTPSILLNYYFDHVCTIVCTFDGPKNPFRTVMSARWPHSAIAFTAAQSLSAACLAKQTVELKPIAVLARKEASRALGTEIKAAAGLTPDRLNELLLGLLLLGVSSSWHDPNDMGIRYYSVAVAVTRMSSMKKAKEQSNSNNNAFFQQALTYWWMLLTLVSDPSKHFLELPPHLGTVDRIGPLILDNSVILLHPWAGISTEAQVLLGRVARHAQALRIVRQKETSDPLDDSLHDFVSEATGREVEEQAINLQTHFRHEIADPEDPEVDLNGFVAINDAYRDAILILIYRTFPGILRSRHGAATRTGVEGVTSDQHSRATTAQPEKGRKQDLFNLALHVLETLSRFDRSSRILGLTPHLLIIAAGELRPLPDSRSAEADASVPLEEPCCQFRSAPANIADLRIFALDFAEKLMHFFHFMPLNRMRDTMIETWRRMDQGEDAFWLDIMNEKGWEAFMG</sequence>
<comment type="caution">
    <text evidence="4">The sequence shown here is derived from an EMBL/GenBank/DDBJ whole genome shotgun (WGS) entry which is preliminary data.</text>
</comment>
<accession>W9Y6U4</accession>
<dbReference type="RefSeq" id="XP_007724768.1">
    <property type="nucleotide sequence ID" value="XM_007726578.1"/>
</dbReference>
<dbReference type="OrthoDB" id="4835445at2759"/>
<evidence type="ECO:0000313" key="4">
    <source>
        <dbReference type="EMBL" id="EXJ85330.1"/>
    </source>
</evidence>
<dbReference type="AlphaFoldDB" id="W9Y6U4"/>
<feature type="region of interest" description="Disordered" evidence="3">
    <location>
        <begin position="406"/>
        <end position="426"/>
    </location>
</feature>
<dbReference type="eggNOG" id="ENOG502SIJF">
    <property type="taxonomic scope" value="Eukaryota"/>
</dbReference>
<evidence type="ECO:0000256" key="1">
    <source>
        <dbReference type="ARBA" id="ARBA00004123"/>
    </source>
</evidence>
<keyword evidence="5" id="KW-1185">Reference proteome</keyword>
<dbReference type="PANTHER" id="PTHR37534">
    <property type="entry name" value="TRANSCRIPTIONAL ACTIVATOR PROTEIN UGA3"/>
    <property type="match status" value="1"/>
</dbReference>
<feature type="region of interest" description="Disordered" evidence="3">
    <location>
        <begin position="1"/>
        <end position="20"/>
    </location>
</feature>
<dbReference type="InterPro" id="IPR021858">
    <property type="entry name" value="Fun_TF"/>
</dbReference>
<reference evidence="4 5" key="1">
    <citation type="submission" date="2013-03" db="EMBL/GenBank/DDBJ databases">
        <title>The Genome Sequence of Capronia coronata CBS 617.96.</title>
        <authorList>
            <consortium name="The Broad Institute Genomics Platform"/>
            <person name="Cuomo C."/>
            <person name="de Hoog S."/>
            <person name="Gorbushina A."/>
            <person name="Walker B."/>
            <person name="Young S.K."/>
            <person name="Zeng Q."/>
            <person name="Gargeya S."/>
            <person name="Fitzgerald M."/>
            <person name="Haas B."/>
            <person name="Abouelleil A."/>
            <person name="Allen A.W."/>
            <person name="Alvarado L."/>
            <person name="Arachchi H.M."/>
            <person name="Berlin A.M."/>
            <person name="Chapman S.B."/>
            <person name="Gainer-Dewar J."/>
            <person name="Goldberg J."/>
            <person name="Griggs A."/>
            <person name="Gujja S."/>
            <person name="Hansen M."/>
            <person name="Howarth C."/>
            <person name="Imamovic A."/>
            <person name="Ireland A."/>
            <person name="Larimer J."/>
            <person name="McCowan C."/>
            <person name="Murphy C."/>
            <person name="Pearson M."/>
            <person name="Poon T.W."/>
            <person name="Priest M."/>
            <person name="Roberts A."/>
            <person name="Saif S."/>
            <person name="Shea T."/>
            <person name="Sisk P."/>
            <person name="Sykes S."/>
            <person name="Wortman J."/>
            <person name="Nusbaum C."/>
            <person name="Birren B."/>
        </authorList>
    </citation>
    <scope>NUCLEOTIDE SEQUENCE [LARGE SCALE GENOMIC DNA]</scope>
    <source>
        <strain evidence="4 5">CBS 617.96</strain>
    </source>
</reference>
<evidence type="ECO:0008006" key="6">
    <source>
        <dbReference type="Google" id="ProtNLM"/>
    </source>
</evidence>
<feature type="compositionally biased region" description="Polar residues" evidence="3">
    <location>
        <begin position="413"/>
        <end position="424"/>
    </location>
</feature>
<proteinExistence type="predicted"/>
<dbReference type="GO" id="GO:0003700">
    <property type="term" value="F:DNA-binding transcription factor activity"/>
    <property type="evidence" value="ECO:0007669"/>
    <property type="project" value="TreeGrafter"/>
</dbReference>
<dbReference type="Proteomes" id="UP000019484">
    <property type="component" value="Unassembled WGS sequence"/>
</dbReference>
<evidence type="ECO:0000256" key="2">
    <source>
        <dbReference type="ARBA" id="ARBA00023242"/>
    </source>
</evidence>
<dbReference type="PANTHER" id="PTHR37534:SF11">
    <property type="entry name" value="ZN(II)2CYS6 TRANSCRIPTION FACTOR (EUROFUNG)"/>
    <property type="match status" value="1"/>
</dbReference>
<protein>
    <recommendedName>
        <fullName evidence="6">Transcription factor domain-containing protein</fullName>
    </recommendedName>
</protein>